<proteinExistence type="inferred from homology"/>
<dbReference type="Pfam" id="PF05193">
    <property type="entry name" value="Peptidase_M16_C"/>
    <property type="match status" value="2"/>
</dbReference>
<keyword evidence="3" id="KW-0645">Protease</keyword>
<dbReference type="Proteomes" id="UP000321129">
    <property type="component" value="Unassembled WGS sequence"/>
</dbReference>
<comment type="caution">
    <text evidence="8">The sequence shown here is derived from an EMBL/GenBank/DDBJ whole genome shotgun (WGS) entry which is preliminary data.</text>
</comment>
<evidence type="ECO:0000313" key="8">
    <source>
        <dbReference type="EMBL" id="TXC68801.1"/>
    </source>
</evidence>
<dbReference type="InterPro" id="IPR050361">
    <property type="entry name" value="MPP/UQCRC_Complex"/>
</dbReference>
<comment type="cofactor">
    <cofactor evidence="1">
        <name>Zn(2+)</name>
        <dbReference type="ChEBI" id="CHEBI:29105"/>
    </cofactor>
</comment>
<dbReference type="GO" id="GO:0006508">
    <property type="term" value="P:proteolysis"/>
    <property type="evidence" value="ECO:0007669"/>
    <property type="project" value="InterPro"/>
</dbReference>
<feature type="domain" description="Peptidase M16 N-terminal" evidence="6">
    <location>
        <begin position="81"/>
        <end position="219"/>
    </location>
</feature>
<comment type="similarity">
    <text evidence="2 4">Belongs to the peptidase M16 family.</text>
</comment>
<feature type="domain" description="Peptidase M16 C-terminal" evidence="7">
    <location>
        <begin position="711"/>
        <end position="890"/>
    </location>
</feature>
<dbReference type="PANTHER" id="PTHR11851">
    <property type="entry name" value="METALLOPROTEASE"/>
    <property type="match status" value="1"/>
</dbReference>
<name>A0A5C6U9F9_9SPHN</name>
<dbReference type="RefSeq" id="WP_147122755.1">
    <property type="nucleotide sequence ID" value="NZ_VOPY01000002.1"/>
</dbReference>
<dbReference type="Gene3D" id="3.30.830.10">
    <property type="entry name" value="Metalloenzyme, LuxS/M16 peptidase-like"/>
    <property type="match status" value="3"/>
</dbReference>
<evidence type="ECO:0000256" key="2">
    <source>
        <dbReference type="ARBA" id="ARBA00007261"/>
    </source>
</evidence>
<keyword evidence="3" id="KW-0482">Metalloprotease</keyword>
<gene>
    <name evidence="8" type="ORF">FSZ31_07450</name>
</gene>
<evidence type="ECO:0000259" key="6">
    <source>
        <dbReference type="Pfam" id="PF00675"/>
    </source>
</evidence>
<evidence type="ECO:0000256" key="3">
    <source>
        <dbReference type="ARBA" id="ARBA00023049"/>
    </source>
</evidence>
<dbReference type="EMBL" id="VOPY01000002">
    <property type="protein sequence ID" value="TXC68801.1"/>
    <property type="molecule type" value="Genomic_DNA"/>
</dbReference>
<dbReference type="PANTHER" id="PTHR11851:SF49">
    <property type="entry name" value="MITOCHONDRIAL-PROCESSING PEPTIDASE SUBUNIT ALPHA"/>
    <property type="match status" value="1"/>
</dbReference>
<dbReference type="SUPFAM" id="SSF63411">
    <property type="entry name" value="LuxS/MPP-like metallohydrolase"/>
    <property type="match status" value="3"/>
</dbReference>
<keyword evidence="9" id="KW-1185">Reference proteome</keyword>
<evidence type="ECO:0000256" key="1">
    <source>
        <dbReference type="ARBA" id="ARBA00001947"/>
    </source>
</evidence>
<dbReference type="PROSITE" id="PS00143">
    <property type="entry name" value="INSULINASE"/>
    <property type="match status" value="1"/>
</dbReference>
<dbReference type="InterPro" id="IPR011765">
    <property type="entry name" value="Pept_M16_N"/>
</dbReference>
<feature type="chain" id="PRO_5023033588" evidence="5">
    <location>
        <begin position="24"/>
        <end position="994"/>
    </location>
</feature>
<keyword evidence="3" id="KW-0378">Hydrolase</keyword>
<keyword evidence="5" id="KW-0732">Signal</keyword>
<dbReference type="AlphaFoldDB" id="A0A5C6U9F9"/>
<sequence>MNFRPFRFTVSLALLAGLPLAVAAPLAPAYAQQAAEAAPTPSLSAKDDWLYAGTDIPRDAGWQFGTLPNGLRYAVRNNGSPPGQVSIRVRIDAGSLMERDSERGFAHFLEHLSFRGSRLLGDGDTKRIWQRLGAAFGSDTNASTTPTSTVYKLDLPSATAAGLDEGMKTLAAMIEAPNLDAKTIDSERGVVLSELRENAGPQARVSDAIHEHVFAGQLLADRVPIGTEQSLGAATPAGLAAFHQRWYRPDTAVVAIAGDGDPAVFARLIAKYFGDWKATGARPTPPDFGDPQTGLPIAKVISEPTQPNIVTLNYLRPWRPVTDSVAYTQTLYHDFIALRIVNRRLEQRARAGGSYVLAQVGEDSVSRSAMVTSVNILPAPATDWAAALKDVRGVIADALANPPSQAEIDREYDEMDVVMTREVENAQNQPGTELVDDLLNSVDIGETVSDPGHHRVMFRSSRPLATPQHMLAVIQKLFSGDVVRAFVSQTTPPEPGTEARLAKLVTEPVAADGSARSVARTVTVADLPALGRAGRIVERSTIPVLNLQTLKLANGISALVFDNDVEPDKIRVRVRFGGGRRAMSPTEPNLLWTGDSALVQSGIGKLDLRDLESLMTGRLLGMGFDVTDGAFEFSAETNSADFADQLRLIAAKLDHPGWDDAPVKRTRVVELTSFDSSTGSPSAVLDRFLASELHPGDLRFASPDRAQVDRLTPKAFRRFWAPKLAAGPVEVMIFGDLSKVDQDKLLAETFGALKPRSAPLAGDGTPLSFPKPDPVPTVLRHSGDANQAAAMIAWKTSGGLDDIREARQLDVLAEIFNDRLFDRLRAAQGASYSPSVGSNWPRDFSGGGYIMAASLVRPQDVDAFYGYARDIARELMATPVSADELNRTITPLKEMIYRASSSNAFFMNELEGASSDPRNLAALRSYVTDTESATPAVIQKLARKYLANDGWSMVVLPKDVALSSVWTAPTQPMLVAGDAESARPTAVQALPEGR</sequence>
<dbReference type="InterPro" id="IPR011249">
    <property type="entry name" value="Metalloenz_LuxS/M16"/>
</dbReference>
<evidence type="ECO:0000313" key="9">
    <source>
        <dbReference type="Proteomes" id="UP000321129"/>
    </source>
</evidence>
<organism evidence="8 9">
    <name type="scientific">Flavisphingopyxis soli</name>
    <dbReference type="NCBI Taxonomy" id="2601267"/>
    <lineage>
        <taxon>Bacteria</taxon>
        <taxon>Pseudomonadati</taxon>
        <taxon>Pseudomonadota</taxon>
        <taxon>Alphaproteobacteria</taxon>
        <taxon>Sphingomonadales</taxon>
        <taxon>Sphingopyxidaceae</taxon>
        <taxon>Flavisphingopyxis</taxon>
    </lineage>
</organism>
<dbReference type="InterPro" id="IPR007863">
    <property type="entry name" value="Peptidase_M16_C"/>
</dbReference>
<accession>A0A5C6U9F9</accession>
<evidence type="ECO:0000256" key="4">
    <source>
        <dbReference type="RuleBase" id="RU004447"/>
    </source>
</evidence>
<evidence type="ECO:0000256" key="5">
    <source>
        <dbReference type="SAM" id="SignalP"/>
    </source>
</evidence>
<reference evidence="8 9" key="1">
    <citation type="submission" date="2019-08" db="EMBL/GenBank/DDBJ databases">
        <title>Sphingorhabdus soil sp. nov., isolated from arctic soil.</title>
        <authorList>
            <person name="Liu Y."/>
        </authorList>
    </citation>
    <scope>NUCLEOTIDE SEQUENCE [LARGE SCALE GENOMIC DNA]</scope>
    <source>
        <strain evidence="8 9">D-2Q-5-6</strain>
    </source>
</reference>
<dbReference type="Pfam" id="PF00675">
    <property type="entry name" value="Peptidase_M16"/>
    <property type="match status" value="1"/>
</dbReference>
<dbReference type="OrthoDB" id="9811314at2"/>
<feature type="signal peptide" evidence="5">
    <location>
        <begin position="1"/>
        <end position="23"/>
    </location>
</feature>
<protein>
    <submittedName>
        <fullName evidence="8">Insulinase family protein</fullName>
    </submittedName>
</protein>
<dbReference type="GO" id="GO:0004222">
    <property type="term" value="F:metalloendopeptidase activity"/>
    <property type="evidence" value="ECO:0007669"/>
    <property type="project" value="InterPro"/>
</dbReference>
<dbReference type="InterPro" id="IPR001431">
    <property type="entry name" value="Pept_M16_Zn_BS"/>
</dbReference>
<feature type="domain" description="Peptidase M16 C-terminal" evidence="7">
    <location>
        <begin position="235"/>
        <end position="410"/>
    </location>
</feature>
<evidence type="ECO:0000259" key="7">
    <source>
        <dbReference type="Pfam" id="PF05193"/>
    </source>
</evidence>
<dbReference type="GO" id="GO:0046872">
    <property type="term" value="F:metal ion binding"/>
    <property type="evidence" value="ECO:0007669"/>
    <property type="project" value="InterPro"/>
</dbReference>